<feature type="transmembrane region" description="Helical" evidence="8">
    <location>
        <begin position="536"/>
        <end position="559"/>
    </location>
</feature>
<dbReference type="AlphaFoldDB" id="A0A9N8E8T8"/>
<feature type="domain" description="Concentrative nucleoside transporter N-terminal" evidence="9">
    <location>
        <begin position="182"/>
        <end position="255"/>
    </location>
</feature>
<evidence type="ECO:0000256" key="2">
    <source>
        <dbReference type="ARBA" id="ARBA00009033"/>
    </source>
</evidence>
<comment type="caution">
    <text evidence="12">The sequence shown here is derived from an EMBL/GenBank/DDBJ whole genome shotgun (WGS) entry which is preliminary data.</text>
</comment>
<keyword evidence="13" id="KW-1185">Reference proteome</keyword>
<protein>
    <recommendedName>
        <fullName evidence="14">Sodium/nucleoside cotransporter</fullName>
    </recommendedName>
</protein>
<evidence type="ECO:0000313" key="12">
    <source>
        <dbReference type="EMBL" id="CAB9514756.1"/>
    </source>
</evidence>
<feature type="transmembrane region" description="Helical" evidence="8">
    <location>
        <begin position="312"/>
        <end position="335"/>
    </location>
</feature>
<evidence type="ECO:0000256" key="1">
    <source>
        <dbReference type="ARBA" id="ARBA00004651"/>
    </source>
</evidence>
<organism evidence="12 13">
    <name type="scientific">Seminavis robusta</name>
    <dbReference type="NCBI Taxonomy" id="568900"/>
    <lineage>
        <taxon>Eukaryota</taxon>
        <taxon>Sar</taxon>
        <taxon>Stramenopiles</taxon>
        <taxon>Ochrophyta</taxon>
        <taxon>Bacillariophyta</taxon>
        <taxon>Bacillariophyceae</taxon>
        <taxon>Bacillariophycidae</taxon>
        <taxon>Naviculales</taxon>
        <taxon>Naviculaceae</taxon>
        <taxon>Seminavis</taxon>
    </lineage>
</organism>
<dbReference type="GO" id="GO:0005415">
    <property type="term" value="F:nucleoside:sodium symporter activity"/>
    <property type="evidence" value="ECO:0007669"/>
    <property type="project" value="TreeGrafter"/>
</dbReference>
<dbReference type="OrthoDB" id="6075923at2759"/>
<evidence type="ECO:0000256" key="3">
    <source>
        <dbReference type="ARBA" id="ARBA00022475"/>
    </source>
</evidence>
<sequence length="611" mass="65073">MTRKEECIEVNKSAARPSPTKIGTDGAIEEPSETDSTSQSNENCAVVDLESGEQAEIREQTEVDDDDVDAPPYLKFAREKLSVLLLVLCWGSLAAYSLWAYIVDFDRALPLLIIEVTVATYFVISYLATKYWSEQLSLFDSTFRESLKSLESRRAPAILLIVIMVVTSALLVEEARNLVSALGLVVFVLVSYVTSWKPGSINWRPVLGGVVLQYILGLLILKSPAGFAVFEFLGNQVTTLLNYTYAGSSLVYGYLADPSLFGTAFQLADGGEYYLAPPLYFNAFSSIFFVASLVSICYYLGIIEWIMKKIGYVLALIMGTSSAETLSTAANVFLGQTDAPLVIKHFMDDMTESELHAVMTGGFASVAGSALAAYASLGISATHLLSASVLSAPAALAISKVIYPETNKSKTAAGTMFDVTKSTDSNIIEAAASGASLAIHLVLSIGAQLIAFLALVAMLDGFLGGIGSLVDVHLSFSSICGYLFYPFAWLMGVEAHDCLAVASLLGTKVFLNEFVAYTELATLIQNGELDQKSIVIATYALCGFSNFGSIGIQLGGLTPLAPSKAKSLTKLVLSAMIAGNTACFMTACIAGLLYDSQVAENSAGTAAFTSS</sequence>
<dbReference type="InterPro" id="IPR011657">
    <property type="entry name" value="CNT_C_dom"/>
</dbReference>
<comment type="similarity">
    <text evidence="2">Belongs to the concentrative nucleoside transporter (CNT) (TC 2.A.41) family.</text>
</comment>
<comment type="subcellular location">
    <subcellularLocation>
        <location evidence="1">Cell membrane</location>
        <topology evidence="1">Multi-pass membrane protein</topology>
    </subcellularLocation>
</comment>
<dbReference type="PANTHER" id="PTHR10590:SF4">
    <property type="entry name" value="SOLUTE CARRIER FAMILY 28 MEMBER 3"/>
    <property type="match status" value="1"/>
</dbReference>
<evidence type="ECO:0000256" key="8">
    <source>
        <dbReference type="SAM" id="Phobius"/>
    </source>
</evidence>
<evidence type="ECO:0000256" key="4">
    <source>
        <dbReference type="ARBA" id="ARBA00022692"/>
    </source>
</evidence>
<keyword evidence="6 8" id="KW-0472">Membrane</keyword>
<dbReference type="InterPro" id="IPR002668">
    <property type="entry name" value="CNT_N_dom"/>
</dbReference>
<evidence type="ECO:0000256" key="5">
    <source>
        <dbReference type="ARBA" id="ARBA00022989"/>
    </source>
</evidence>
<keyword evidence="5 8" id="KW-1133">Transmembrane helix</keyword>
<feature type="transmembrane region" description="Helical" evidence="8">
    <location>
        <begin position="154"/>
        <end position="172"/>
    </location>
</feature>
<feature type="transmembrane region" description="Helical" evidence="8">
    <location>
        <begin position="83"/>
        <end position="102"/>
    </location>
</feature>
<evidence type="ECO:0000313" key="13">
    <source>
        <dbReference type="Proteomes" id="UP001153069"/>
    </source>
</evidence>
<feature type="domain" description="Concentrative nucleoside transporter C-terminal" evidence="10">
    <location>
        <begin position="383"/>
        <end position="591"/>
    </location>
</feature>
<dbReference type="EMBL" id="CAICTM010000671">
    <property type="protein sequence ID" value="CAB9514756.1"/>
    <property type="molecule type" value="Genomic_DNA"/>
</dbReference>
<evidence type="ECO:0000259" key="11">
    <source>
        <dbReference type="Pfam" id="PF07670"/>
    </source>
</evidence>
<feature type="transmembrane region" description="Helical" evidence="8">
    <location>
        <begin position="206"/>
        <end position="230"/>
    </location>
</feature>
<dbReference type="InterPro" id="IPR008276">
    <property type="entry name" value="C_nuclsd_transpt"/>
</dbReference>
<name>A0A9N8E8T8_9STRA</name>
<feature type="transmembrane region" description="Helical" evidence="8">
    <location>
        <begin position="279"/>
        <end position="300"/>
    </location>
</feature>
<reference evidence="12" key="1">
    <citation type="submission" date="2020-06" db="EMBL/GenBank/DDBJ databases">
        <authorList>
            <consortium name="Plant Systems Biology data submission"/>
        </authorList>
    </citation>
    <scope>NUCLEOTIDE SEQUENCE</scope>
    <source>
        <strain evidence="12">D6</strain>
    </source>
</reference>
<evidence type="ECO:0000259" key="10">
    <source>
        <dbReference type="Pfam" id="PF07662"/>
    </source>
</evidence>
<proteinExistence type="inferred from homology"/>
<feature type="transmembrane region" description="Helical" evidence="8">
    <location>
        <begin position="437"/>
        <end position="459"/>
    </location>
</feature>
<dbReference type="Pfam" id="PF07670">
    <property type="entry name" value="Gate"/>
    <property type="match status" value="1"/>
</dbReference>
<accession>A0A9N8E8T8</accession>
<feature type="region of interest" description="Disordered" evidence="7">
    <location>
        <begin position="1"/>
        <end position="42"/>
    </location>
</feature>
<keyword evidence="3" id="KW-1003">Cell membrane</keyword>
<evidence type="ECO:0008006" key="14">
    <source>
        <dbReference type="Google" id="ProtNLM"/>
    </source>
</evidence>
<dbReference type="Pfam" id="PF01773">
    <property type="entry name" value="Nucleos_tra2_N"/>
    <property type="match status" value="1"/>
</dbReference>
<gene>
    <name evidence="12" type="ORF">SEMRO_672_G185080.2</name>
</gene>
<feature type="transmembrane region" description="Helical" evidence="8">
    <location>
        <begin position="571"/>
        <end position="594"/>
    </location>
</feature>
<feature type="transmembrane region" description="Helical" evidence="8">
    <location>
        <begin position="466"/>
        <end position="485"/>
    </location>
</feature>
<dbReference type="Proteomes" id="UP001153069">
    <property type="component" value="Unassembled WGS sequence"/>
</dbReference>
<dbReference type="InterPro" id="IPR011642">
    <property type="entry name" value="Gate_dom"/>
</dbReference>
<evidence type="ECO:0000256" key="7">
    <source>
        <dbReference type="SAM" id="MobiDB-lite"/>
    </source>
</evidence>
<evidence type="ECO:0000256" key="6">
    <source>
        <dbReference type="ARBA" id="ARBA00023136"/>
    </source>
</evidence>
<feature type="transmembrane region" description="Helical" evidence="8">
    <location>
        <begin position="178"/>
        <end position="194"/>
    </location>
</feature>
<feature type="domain" description="Nucleoside transporter/FeoB GTPase Gate" evidence="11">
    <location>
        <begin position="281"/>
        <end position="378"/>
    </location>
</feature>
<keyword evidence="4 8" id="KW-0812">Transmembrane</keyword>
<dbReference type="Pfam" id="PF07662">
    <property type="entry name" value="Nucleos_tra2_C"/>
    <property type="match status" value="1"/>
</dbReference>
<dbReference type="GO" id="GO:0005886">
    <property type="term" value="C:plasma membrane"/>
    <property type="evidence" value="ECO:0007669"/>
    <property type="project" value="UniProtKB-SubCell"/>
</dbReference>
<feature type="transmembrane region" description="Helical" evidence="8">
    <location>
        <begin position="355"/>
        <end position="377"/>
    </location>
</feature>
<evidence type="ECO:0000259" key="9">
    <source>
        <dbReference type="Pfam" id="PF01773"/>
    </source>
</evidence>
<dbReference type="PANTHER" id="PTHR10590">
    <property type="entry name" value="SODIUM/NUCLEOSIDE COTRANSPORTER"/>
    <property type="match status" value="1"/>
</dbReference>